<sequence length="47" mass="5163">MFAKALFQAVHLQEVYRPFREQAHSHASGQASTALHAVTSAINPETI</sequence>
<protein>
    <submittedName>
        <fullName evidence="2">Uncharacterized protein</fullName>
    </submittedName>
</protein>
<dbReference type="Proteomes" id="UP000248291">
    <property type="component" value="Unassembled WGS sequence"/>
</dbReference>
<organism evidence="2 3">
    <name type="scientific">Pseudomonas syringae pv. actinidiae</name>
    <dbReference type="NCBI Taxonomy" id="103796"/>
    <lineage>
        <taxon>Bacteria</taxon>
        <taxon>Pseudomonadati</taxon>
        <taxon>Pseudomonadota</taxon>
        <taxon>Gammaproteobacteria</taxon>
        <taxon>Pseudomonadales</taxon>
        <taxon>Pseudomonadaceae</taxon>
        <taxon>Pseudomonas</taxon>
        <taxon>Pseudomonas syringae</taxon>
    </lineage>
</organism>
<dbReference type="AlphaFoldDB" id="A0AAN4Q7T6"/>
<feature type="region of interest" description="Disordered" evidence="1">
    <location>
        <begin position="27"/>
        <end position="47"/>
    </location>
</feature>
<comment type="caution">
    <text evidence="2">The sequence shown here is derived from an EMBL/GenBank/DDBJ whole genome shotgun (WGS) entry which is preliminary data.</text>
</comment>
<accession>A0AAN4Q7T6</accession>
<name>A0AAN4Q7T6_PSESF</name>
<evidence type="ECO:0000313" key="3">
    <source>
        <dbReference type="Proteomes" id="UP000248291"/>
    </source>
</evidence>
<evidence type="ECO:0000313" key="2">
    <source>
        <dbReference type="EMBL" id="GBH18867.1"/>
    </source>
</evidence>
<reference evidence="2 3" key="1">
    <citation type="submission" date="2018-04" db="EMBL/GenBank/DDBJ databases">
        <title>Draft genome sequence of Pseudomonas syringae pv. actinidiae biovar 3 strains isolated from kiwifruit in Kagawa prefecture.</title>
        <authorList>
            <person name="Tabuchi M."/>
            <person name="Saito M."/>
            <person name="Fujiwara S."/>
            <person name="Sasa N."/>
            <person name="Akimitsu K."/>
            <person name="Gomi K."/>
            <person name="Konishi-Sugita S."/>
            <person name="Hamano K."/>
            <person name="Kataoka I."/>
        </authorList>
    </citation>
    <scope>NUCLEOTIDE SEQUENCE [LARGE SCALE GENOMIC DNA]</scope>
    <source>
        <strain evidence="2 3">MAFF212211</strain>
    </source>
</reference>
<gene>
    <name evidence="2" type="ORF">KPSA3_04860</name>
</gene>
<dbReference type="EMBL" id="BGKA01000180">
    <property type="protein sequence ID" value="GBH18867.1"/>
    <property type="molecule type" value="Genomic_DNA"/>
</dbReference>
<evidence type="ECO:0000256" key="1">
    <source>
        <dbReference type="SAM" id="MobiDB-lite"/>
    </source>
</evidence>
<proteinExistence type="predicted"/>